<feature type="compositionally biased region" description="Basic and acidic residues" evidence="1">
    <location>
        <begin position="33"/>
        <end position="47"/>
    </location>
</feature>
<feature type="region of interest" description="Disordered" evidence="1">
    <location>
        <begin position="467"/>
        <end position="502"/>
    </location>
</feature>
<feature type="compositionally biased region" description="Polar residues" evidence="1">
    <location>
        <begin position="7"/>
        <end position="17"/>
    </location>
</feature>
<accession>A0A8J7TMX1</accession>
<dbReference type="AlphaFoldDB" id="A0A8J7TMX1"/>
<evidence type="ECO:0000256" key="1">
    <source>
        <dbReference type="SAM" id="MobiDB-lite"/>
    </source>
</evidence>
<reference evidence="2" key="1">
    <citation type="submission" date="2021-02" db="EMBL/GenBank/DDBJ databases">
        <title>Genome-Resolved Metagenomics of a Microbial Community Performing Photosynthetic Biological Nutrient Removal.</title>
        <authorList>
            <person name="Mcdaniel E.A."/>
        </authorList>
    </citation>
    <scope>NUCLEOTIDE SEQUENCE</scope>
    <source>
        <strain evidence="2">UWPOB_OBS1</strain>
    </source>
</reference>
<feature type="region of interest" description="Disordered" evidence="1">
    <location>
        <begin position="1"/>
        <end position="51"/>
    </location>
</feature>
<dbReference type="Proteomes" id="UP000664277">
    <property type="component" value="Unassembled WGS sequence"/>
</dbReference>
<feature type="compositionally biased region" description="Polar residues" evidence="1">
    <location>
        <begin position="327"/>
        <end position="343"/>
    </location>
</feature>
<protein>
    <submittedName>
        <fullName evidence="2">Uncharacterized protein</fullName>
    </submittedName>
</protein>
<name>A0A8J7TMX1_9BACT</name>
<feature type="compositionally biased region" description="Basic and acidic residues" evidence="1">
    <location>
        <begin position="476"/>
        <end position="500"/>
    </location>
</feature>
<organism evidence="2 3">
    <name type="scientific">Candidatus Obscuribacter phosphatis</name>
    <dbReference type="NCBI Taxonomy" id="1906157"/>
    <lineage>
        <taxon>Bacteria</taxon>
        <taxon>Bacillati</taxon>
        <taxon>Candidatus Melainabacteria</taxon>
        <taxon>Candidatus Obscuribacterales</taxon>
        <taxon>Candidatus Obscuribacteraceae</taxon>
        <taxon>Candidatus Obscuribacter</taxon>
    </lineage>
</organism>
<sequence>MAGPEPLQTNRSQTDRVTPQPAGSDANAQGRQDLAREAFRADDRQKETNTVPISEVSAEKLKLLNAWQGISEQIVSYNARQGGGRLQNGVFELTRQTVNNLGLERAGWQVLPVQTGSALDMIGGDILLVNRRTGRFELLDASSRRLDPSTGEFLSSAESQKTNVPAIREKGVIDALPRWFDVGGRLEIDQATPEHSQRVKEFAQDFRLRIQELTAPNADSPFNLKDFPLPSPTVTKDAEARSRELQAVVEWSKKNADESFRSGDRRMASDYKEFGRSIESGALAFSVRVNSSGLNDAVNKMVERIILEDAAKALYPQPKGAAGGQGSQSVDNISHRQTGKNGTAVQVKPDGALVVSFARLAGQGGNGSSPEIYSVPNVLGHFERASQKLALALNKPETHAELAHELPGHYRKMYEQGQLDMGKVLTIVSRFRNQFAAAGVGTERALLGHLVHRLADRDPEQIRKLANPDAAAAPKEGGEKAPRLADFGREQGGEQGRYTDRLSPQELQRLAQLTTQLEGKGNLSPQERMTLESLKRASEELAKPGGGGAQSTRLVAVRRVLSGEALNKAAGPAMIAAVVLNLYRYNSPGFEDEVQPSFGRGW</sequence>
<gene>
    <name evidence="2" type="ORF">J0M35_17655</name>
</gene>
<evidence type="ECO:0000313" key="3">
    <source>
        <dbReference type="Proteomes" id="UP000664277"/>
    </source>
</evidence>
<feature type="region of interest" description="Disordered" evidence="1">
    <location>
        <begin position="318"/>
        <end position="343"/>
    </location>
</feature>
<evidence type="ECO:0000313" key="2">
    <source>
        <dbReference type="EMBL" id="MBN8662199.1"/>
    </source>
</evidence>
<comment type="caution">
    <text evidence="2">The sequence shown here is derived from an EMBL/GenBank/DDBJ whole genome shotgun (WGS) entry which is preliminary data.</text>
</comment>
<dbReference type="EMBL" id="JAFLCK010000033">
    <property type="protein sequence ID" value="MBN8662199.1"/>
    <property type="molecule type" value="Genomic_DNA"/>
</dbReference>
<proteinExistence type="predicted"/>